<comment type="caution">
    <text evidence="1">The sequence shown here is derived from an EMBL/GenBank/DDBJ whole genome shotgun (WGS) entry which is preliminary data.</text>
</comment>
<proteinExistence type="predicted"/>
<accession>L9ZNR7</accession>
<dbReference type="Proteomes" id="UP000011511">
    <property type="component" value="Unassembled WGS sequence"/>
</dbReference>
<reference evidence="1 2" key="1">
    <citation type="journal article" date="2014" name="PLoS Genet.">
        <title>Phylogenetically driven sequencing of extremely halophilic archaea reveals strategies for static and dynamic osmo-response.</title>
        <authorList>
            <person name="Becker E.A."/>
            <person name="Seitzer P.M."/>
            <person name="Tritt A."/>
            <person name="Larsen D."/>
            <person name="Krusor M."/>
            <person name="Yao A.I."/>
            <person name="Wu D."/>
            <person name="Madern D."/>
            <person name="Eisen J.A."/>
            <person name="Darling A.E."/>
            <person name="Facciotti M.T."/>
        </authorList>
    </citation>
    <scope>NUCLEOTIDE SEQUENCE [LARGE SCALE GENOMIC DNA]</scope>
    <source>
        <strain evidence="1 2">JCM 12890</strain>
    </source>
</reference>
<evidence type="ECO:0000313" key="2">
    <source>
        <dbReference type="Proteomes" id="UP000011511"/>
    </source>
</evidence>
<evidence type="ECO:0000313" key="1">
    <source>
        <dbReference type="EMBL" id="ELY88150.1"/>
    </source>
</evidence>
<organism evidence="1 2">
    <name type="scientific">Natrinema altunense (strain JCM 12890 / CGMCC 1.3731 / AJ2)</name>
    <dbReference type="NCBI Taxonomy" id="1227494"/>
    <lineage>
        <taxon>Archaea</taxon>
        <taxon>Methanobacteriati</taxon>
        <taxon>Methanobacteriota</taxon>
        <taxon>Stenosarchaea group</taxon>
        <taxon>Halobacteria</taxon>
        <taxon>Halobacteriales</taxon>
        <taxon>Natrialbaceae</taxon>
        <taxon>Natrinema</taxon>
    </lineage>
</organism>
<keyword evidence="2" id="KW-1185">Reference proteome</keyword>
<dbReference type="AlphaFoldDB" id="L9ZNR7"/>
<name>L9ZNR7_NATA2</name>
<dbReference type="EMBL" id="AOIK01000018">
    <property type="protein sequence ID" value="ELY88150.1"/>
    <property type="molecule type" value="Genomic_DNA"/>
</dbReference>
<gene>
    <name evidence="1" type="ORF">C485_06580</name>
</gene>
<sequence length="79" mass="8837">MQRLSALNVCRQVVLESELKMSSAKGRLEDTVEYGQRNIGDRRAVPVGSSWPPVEQSTDRATTYNSTHTYFPVVVVARP</sequence>
<protein>
    <submittedName>
        <fullName evidence="1">Uncharacterized protein</fullName>
    </submittedName>
</protein>
<dbReference type="PATRIC" id="fig|1227494.3.peg.1317"/>